<evidence type="ECO:0000259" key="1">
    <source>
        <dbReference type="Pfam" id="PF06904"/>
    </source>
</evidence>
<dbReference type="InterPro" id="IPR009683">
    <property type="entry name" value="Extensin-like_C"/>
</dbReference>
<organism evidence="2 3">
    <name type="scientific">Jannaschia donghaensis</name>
    <dbReference type="NCBI Taxonomy" id="420998"/>
    <lineage>
        <taxon>Bacteria</taxon>
        <taxon>Pseudomonadati</taxon>
        <taxon>Pseudomonadota</taxon>
        <taxon>Alphaproteobacteria</taxon>
        <taxon>Rhodobacterales</taxon>
        <taxon>Roseobacteraceae</taxon>
        <taxon>Jannaschia</taxon>
    </lineage>
</organism>
<evidence type="ECO:0000313" key="2">
    <source>
        <dbReference type="EMBL" id="CTQ48167.1"/>
    </source>
</evidence>
<proteinExistence type="predicted"/>
<dbReference type="AlphaFoldDB" id="A0A0M6YFW3"/>
<name>A0A0M6YFW3_9RHOB</name>
<dbReference type="STRING" id="420998.JDO7802_00169"/>
<sequence length="281" mass="29775">MRPILALALLALPAAADIRPEPRPVLQLEVMSTRGSIETPKIAAVPRSVRPVERLTPEDRLALTMAAAIRSPEPRIDITGSVRQSDRPGLRPDDLVLAASRTPRQGQSGGGPCGRSSIVATRIDPVNGSGACGIPNPVRVTAVGGVALSRPTRMNCATAVALDDWVRQGVLPTVGRTGGGAVALQVAAGYSCRTRNSRAGAKLSEHAKGNAIDISAITLANGERLTVLSDWGRGAKGRMLRTLWQRACGPFGTVLGPESDRYHRDHFHFDVAGYRSGPYCR</sequence>
<dbReference type="Gene3D" id="3.30.1380.10">
    <property type="match status" value="1"/>
</dbReference>
<dbReference type="RefSeq" id="WP_055081803.1">
    <property type="nucleotide sequence ID" value="NZ_CXSU01000005.1"/>
</dbReference>
<reference evidence="2 3" key="1">
    <citation type="submission" date="2015-07" db="EMBL/GenBank/DDBJ databases">
        <authorList>
            <person name="Noorani M."/>
        </authorList>
    </citation>
    <scope>NUCLEOTIDE SEQUENCE [LARGE SCALE GENOMIC DNA]</scope>
    <source>
        <strain evidence="2 3">CECT 7802</strain>
    </source>
</reference>
<dbReference type="Proteomes" id="UP000049222">
    <property type="component" value="Unassembled WGS sequence"/>
</dbReference>
<dbReference type="Pfam" id="PF06904">
    <property type="entry name" value="Extensin-like_C"/>
    <property type="match status" value="1"/>
</dbReference>
<gene>
    <name evidence="2" type="ORF">JDO7802_00169</name>
</gene>
<keyword evidence="3" id="KW-1185">Reference proteome</keyword>
<dbReference type="EMBL" id="CXSU01000005">
    <property type="protein sequence ID" value="CTQ48167.1"/>
    <property type="molecule type" value="Genomic_DNA"/>
</dbReference>
<feature type="domain" description="Extensin-like C-terminal" evidence="1">
    <location>
        <begin position="122"/>
        <end position="281"/>
    </location>
</feature>
<accession>A0A0M6YFW3</accession>
<protein>
    <recommendedName>
        <fullName evidence="1">Extensin-like C-terminal domain-containing protein</fullName>
    </recommendedName>
</protein>
<evidence type="ECO:0000313" key="3">
    <source>
        <dbReference type="Proteomes" id="UP000049222"/>
    </source>
</evidence>
<dbReference type="InterPro" id="IPR009045">
    <property type="entry name" value="Zn_M74/Hedgehog-like"/>
</dbReference>